<organism evidence="1 2">
    <name type="scientific">Trametes coccinea (strain BRFM310)</name>
    <name type="common">Pycnoporus coccineus</name>
    <dbReference type="NCBI Taxonomy" id="1353009"/>
    <lineage>
        <taxon>Eukaryota</taxon>
        <taxon>Fungi</taxon>
        <taxon>Dikarya</taxon>
        <taxon>Basidiomycota</taxon>
        <taxon>Agaricomycotina</taxon>
        <taxon>Agaricomycetes</taxon>
        <taxon>Polyporales</taxon>
        <taxon>Polyporaceae</taxon>
        <taxon>Trametes</taxon>
    </lineage>
</organism>
<sequence>MCARGMRRRGARGAGSVSRRRRCWAGWTPRSGLATSAGGVAWGVRREVARPSFRTSAETLMTWPRNALTTSRSAACDDTTSFSLCLSLLILSTIYYDAPRYAPPALQACSLDSYYDCLLSCPVLFCLILCSMHLPSDSSPSLPMATFTSRTHGHSSFPLLFPIHPSIHPIIDPCFCSAELILTVSTCCRLHPRPPSPISTSTPISPSHPRLRVVALLARTPHILSVRPSVTVTTRPHVLLAGSGLAPSLCPSLLPYNTTHPLSLDPCCHRHRPDWFFA</sequence>
<dbReference type="Proteomes" id="UP000193067">
    <property type="component" value="Unassembled WGS sequence"/>
</dbReference>
<dbReference type="EMBL" id="KZ084087">
    <property type="protein sequence ID" value="OSD08064.1"/>
    <property type="molecule type" value="Genomic_DNA"/>
</dbReference>
<gene>
    <name evidence="1" type="ORF">PYCCODRAFT_382597</name>
</gene>
<name>A0A1Y2J5I2_TRAC3</name>
<evidence type="ECO:0000313" key="1">
    <source>
        <dbReference type="EMBL" id="OSD08064.1"/>
    </source>
</evidence>
<dbReference type="AlphaFoldDB" id="A0A1Y2J5I2"/>
<proteinExistence type="predicted"/>
<evidence type="ECO:0000313" key="2">
    <source>
        <dbReference type="Proteomes" id="UP000193067"/>
    </source>
</evidence>
<keyword evidence="2" id="KW-1185">Reference proteome</keyword>
<reference evidence="1 2" key="1">
    <citation type="journal article" date="2015" name="Biotechnol. Biofuels">
        <title>Enhanced degradation of softwood versus hardwood by the white-rot fungus Pycnoporus coccineus.</title>
        <authorList>
            <person name="Couturier M."/>
            <person name="Navarro D."/>
            <person name="Chevret D."/>
            <person name="Henrissat B."/>
            <person name="Piumi F."/>
            <person name="Ruiz-Duenas F.J."/>
            <person name="Martinez A.T."/>
            <person name="Grigoriev I.V."/>
            <person name="Riley R."/>
            <person name="Lipzen A."/>
            <person name="Berrin J.G."/>
            <person name="Master E.R."/>
            <person name="Rosso M.N."/>
        </authorList>
    </citation>
    <scope>NUCLEOTIDE SEQUENCE [LARGE SCALE GENOMIC DNA]</scope>
    <source>
        <strain evidence="1 2">BRFM310</strain>
    </source>
</reference>
<accession>A0A1Y2J5I2</accession>
<protein>
    <submittedName>
        <fullName evidence="1">Uncharacterized protein</fullName>
    </submittedName>
</protein>